<name>A0A5E4A256_MARMO</name>
<dbReference type="Proteomes" id="UP000335636">
    <property type="component" value="Unassembled WGS sequence"/>
</dbReference>
<protein>
    <submittedName>
        <fullName evidence="2">Uncharacterized protein</fullName>
    </submittedName>
</protein>
<keyword evidence="3" id="KW-1185">Reference proteome</keyword>
<feature type="region of interest" description="Disordered" evidence="1">
    <location>
        <begin position="110"/>
        <end position="129"/>
    </location>
</feature>
<dbReference type="AlphaFoldDB" id="A0A5E4A256"/>
<organism evidence="2 3">
    <name type="scientific">Marmota monax</name>
    <name type="common">Woodchuck</name>
    <dbReference type="NCBI Taxonomy" id="9995"/>
    <lineage>
        <taxon>Eukaryota</taxon>
        <taxon>Metazoa</taxon>
        <taxon>Chordata</taxon>
        <taxon>Craniata</taxon>
        <taxon>Vertebrata</taxon>
        <taxon>Euteleostomi</taxon>
        <taxon>Mammalia</taxon>
        <taxon>Eutheria</taxon>
        <taxon>Euarchontoglires</taxon>
        <taxon>Glires</taxon>
        <taxon>Rodentia</taxon>
        <taxon>Sciuromorpha</taxon>
        <taxon>Sciuridae</taxon>
        <taxon>Xerinae</taxon>
        <taxon>Marmotini</taxon>
        <taxon>Marmota</taxon>
    </lineage>
</organism>
<sequence length="272" mass="28383">MTPEEMETQGPLQRHAGHRGPSSPFKQKPSIHARPGLPEPQPLSPAEPPPCPLPTAGSSVLEPREHPHCPPAAPPWERNNRPLESAGGQRPPAGNLQVHLRLAAACGRALAGGESPPAPSTCPEEAKPEQAGLVLSRAHGAGDVAGVQSMQGRGSQTALTPSASRLCPSHLGASSPSRPPPAPADLTPRPCACTLASPFSPGCCPLAPSTLRLHLGLPLGSQSPPWRVPPAPTPREAVCACLASGSRGTRKTEFIIWPPYFPFFSSSCLRME</sequence>
<evidence type="ECO:0000256" key="1">
    <source>
        <dbReference type="SAM" id="MobiDB-lite"/>
    </source>
</evidence>
<comment type="caution">
    <text evidence="2">The sequence shown here is derived from an EMBL/GenBank/DDBJ whole genome shotgun (WGS) entry which is preliminary data.</text>
</comment>
<evidence type="ECO:0000313" key="2">
    <source>
        <dbReference type="EMBL" id="VTJ51320.1"/>
    </source>
</evidence>
<dbReference type="EMBL" id="CABDUW010000003">
    <property type="protein sequence ID" value="VTJ51320.1"/>
    <property type="molecule type" value="Genomic_DNA"/>
</dbReference>
<reference evidence="2" key="1">
    <citation type="submission" date="2019-04" db="EMBL/GenBank/DDBJ databases">
        <authorList>
            <person name="Alioto T."/>
            <person name="Alioto T."/>
        </authorList>
    </citation>
    <scope>NUCLEOTIDE SEQUENCE [LARGE SCALE GENOMIC DNA]</scope>
</reference>
<feature type="compositionally biased region" description="Polar residues" evidence="1">
    <location>
        <begin position="148"/>
        <end position="163"/>
    </location>
</feature>
<feature type="region of interest" description="Disordered" evidence="1">
    <location>
        <begin position="1"/>
        <end position="96"/>
    </location>
</feature>
<feature type="compositionally biased region" description="Pro residues" evidence="1">
    <location>
        <begin position="37"/>
        <end position="53"/>
    </location>
</feature>
<proteinExistence type="predicted"/>
<feature type="region of interest" description="Disordered" evidence="1">
    <location>
        <begin position="147"/>
        <end position="185"/>
    </location>
</feature>
<evidence type="ECO:0000313" key="3">
    <source>
        <dbReference type="Proteomes" id="UP000335636"/>
    </source>
</evidence>
<accession>A0A5E4A256</accession>
<gene>
    <name evidence="2" type="ORF">MONAX_5E019883</name>
</gene>